<dbReference type="EMBL" id="JBJQND010000008">
    <property type="protein sequence ID" value="KAL3868365.1"/>
    <property type="molecule type" value="Genomic_DNA"/>
</dbReference>
<reference evidence="5 6" key="1">
    <citation type="submission" date="2024-11" db="EMBL/GenBank/DDBJ databases">
        <title>Chromosome-level genome assembly of the freshwater bivalve Anodonta woodiana.</title>
        <authorList>
            <person name="Chen X."/>
        </authorList>
    </citation>
    <scope>NUCLEOTIDE SEQUENCE [LARGE SCALE GENOMIC DNA]</scope>
    <source>
        <strain evidence="5">MN2024</strain>
        <tissue evidence="5">Gills</tissue>
    </source>
</reference>
<name>A0ABD3W4A0_SINWO</name>
<organism evidence="5 6">
    <name type="scientific">Sinanodonta woodiana</name>
    <name type="common">Chinese pond mussel</name>
    <name type="synonym">Anodonta woodiana</name>
    <dbReference type="NCBI Taxonomy" id="1069815"/>
    <lineage>
        <taxon>Eukaryota</taxon>
        <taxon>Metazoa</taxon>
        <taxon>Spiralia</taxon>
        <taxon>Lophotrochozoa</taxon>
        <taxon>Mollusca</taxon>
        <taxon>Bivalvia</taxon>
        <taxon>Autobranchia</taxon>
        <taxon>Heteroconchia</taxon>
        <taxon>Palaeoheterodonta</taxon>
        <taxon>Unionida</taxon>
        <taxon>Unionoidea</taxon>
        <taxon>Unionidae</taxon>
        <taxon>Unioninae</taxon>
        <taxon>Sinanodonta</taxon>
    </lineage>
</organism>
<dbReference type="PANTHER" id="PTHR11482">
    <property type="entry name" value="ARGININE/DIAMINOPIMELATE/ORNITHINE DECARBOXYLASE"/>
    <property type="match status" value="1"/>
</dbReference>
<evidence type="ECO:0000256" key="2">
    <source>
        <dbReference type="ARBA" id="ARBA00023239"/>
    </source>
</evidence>
<comment type="caution">
    <text evidence="5">The sequence shown here is derived from an EMBL/GenBank/DDBJ whole genome shotgun (WGS) entry which is preliminary data.</text>
</comment>
<evidence type="ECO:0000259" key="4">
    <source>
        <dbReference type="Pfam" id="PF00278"/>
    </source>
</evidence>
<comment type="similarity">
    <text evidence="3">Belongs to the Orn/Lys/Arg decarboxylase class-II family.</text>
</comment>
<gene>
    <name evidence="5" type="ORF">ACJMK2_041179</name>
</gene>
<dbReference type="InterPro" id="IPR000183">
    <property type="entry name" value="Orn/DAP/Arg_de-COase"/>
</dbReference>
<dbReference type="Proteomes" id="UP001634394">
    <property type="component" value="Unassembled WGS sequence"/>
</dbReference>
<keyword evidence="2" id="KW-0456">Lyase</keyword>
<dbReference type="GO" id="GO:0016829">
    <property type="term" value="F:lyase activity"/>
    <property type="evidence" value="ECO:0007669"/>
    <property type="project" value="UniProtKB-KW"/>
</dbReference>
<dbReference type="InterPro" id="IPR009006">
    <property type="entry name" value="Ala_racemase/Decarboxylase_C"/>
</dbReference>
<dbReference type="Gene3D" id="2.40.37.10">
    <property type="entry name" value="Lyase, Ornithine Decarboxylase, Chain A, domain 1"/>
    <property type="match status" value="1"/>
</dbReference>
<dbReference type="InterPro" id="IPR002433">
    <property type="entry name" value="Orn_de-COase"/>
</dbReference>
<dbReference type="Pfam" id="PF00278">
    <property type="entry name" value="Orn_DAP_Arg_deC"/>
    <property type="match status" value="1"/>
</dbReference>
<dbReference type="PANTHER" id="PTHR11482:SF6">
    <property type="entry name" value="ORNITHINE DECARBOXYLASE 1-RELATED"/>
    <property type="match status" value="1"/>
</dbReference>
<evidence type="ECO:0000256" key="3">
    <source>
        <dbReference type="RuleBase" id="RU003737"/>
    </source>
</evidence>
<dbReference type="InterPro" id="IPR022643">
    <property type="entry name" value="De-COase2_C"/>
</dbReference>
<evidence type="ECO:0000256" key="1">
    <source>
        <dbReference type="ARBA" id="ARBA00022898"/>
    </source>
</evidence>
<keyword evidence="6" id="KW-1185">Reference proteome</keyword>
<dbReference type="SUPFAM" id="SSF50621">
    <property type="entry name" value="Alanine racemase C-terminal domain-like"/>
    <property type="match status" value="1"/>
</dbReference>
<feature type="domain" description="Orn/DAP/Arg decarboxylase 2 C-terminal" evidence="4">
    <location>
        <begin position="66"/>
        <end position="169"/>
    </location>
</feature>
<accession>A0ABD3W4A0</accession>
<evidence type="ECO:0000313" key="6">
    <source>
        <dbReference type="Proteomes" id="UP001634394"/>
    </source>
</evidence>
<proteinExistence type="inferred from homology"/>
<keyword evidence="1" id="KW-0663">Pyridoxal phosphate</keyword>
<protein>
    <recommendedName>
        <fullName evidence="4">Orn/DAP/Arg decarboxylase 2 C-terminal domain-containing protein</fullName>
    </recommendedName>
</protein>
<evidence type="ECO:0000313" key="5">
    <source>
        <dbReference type="EMBL" id="KAL3868365.1"/>
    </source>
</evidence>
<dbReference type="PRINTS" id="PR01179">
    <property type="entry name" value="ODADCRBXLASE"/>
</dbReference>
<dbReference type="AlphaFoldDB" id="A0ABD3W4A0"/>
<sequence length="239" mass="27144">MDIPNVDFKLGQRDSEDLKVCLESSFDPSRNAIFIDIIIAEIVNEALDLHFPADEGVRIIGEPGRYVVTSAFTLVANIISKRVKDRGGQNGEPPVMYFINDGVYGSFNSRLNDRDNDHVEVLVPRKLEMSLKYECSLWGPTCDSQDCIKEKIHLPELNIGDWLYFPFMGSYTTVLATSFNGMLRPVHYYYCLADVWYEIYPKEQRNKQACIKQIPQHMKSGHSIQEVAASNDLAVSTPQ</sequence>